<organism evidence="1">
    <name type="scientific">Rhizophora mucronata</name>
    <name type="common">Asiatic mangrove</name>
    <dbReference type="NCBI Taxonomy" id="61149"/>
    <lineage>
        <taxon>Eukaryota</taxon>
        <taxon>Viridiplantae</taxon>
        <taxon>Streptophyta</taxon>
        <taxon>Embryophyta</taxon>
        <taxon>Tracheophyta</taxon>
        <taxon>Spermatophyta</taxon>
        <taxon>Magnoliopsida</taxon>
        <taxon>eudicotyledons</taxon>
        <taxon>Gunneridae</taxon>
        <taxon>Pentapetalae</taxon>
        <taxon>rosids</taxon>
        <taxon>fabids</taxon>
        <taxon>Malpighiales</taxon>
        <taxon>Rhizophoraceae</taxon>
        <taxon>Rhizophora</taxon>
    </lineage>
</organism>
<evidence type="ECO:0000313" key="1">
    <source>
        <dbReference type="EMBL" id="MBX73474.1"/>
    </source>
</evidence>
<accession>A0A2P2R2W9</accession>
<dbReference type="AlphaFoldDB" id="A0A2P2R2W9"/>
<dbReference type="EMBL" id="GGEC01092990">
    <property type="protein sequence ID" value="MBX73474.1"/>
    <property type="molecule type" value="Transcribed_RNA"/>
</dbReference>
<sequence length="26" mass="2901">MEPSTTLILSSRQSQRLHGVSALELF</sequence>
<proteinExistence type="predicted"/>
<reference evidence="1" key="1">
    <citation type="submission" date="2018-02" db="EMBL/GenBank/DDBJ databases">
        <title>Rhizophora mucronata_Transcriptome.</title>
        <authorList>
            <person name="Meera S.P."/>
            <person name="Sreeshan A."/>
            <person name="Augustine A."/>
        </authorList>
    </citation>
    <scope>NUCLEOTIDE SEQUENCE</scope>
    <source>
        <tissue evidence="1">Leaf</tissue>
    </source>
</reference>
<protein>
    <submittedName>
        <fullName evidence="1">Uncharacterized protein</fullName>
    </submittedName>
</protein>
<name>A0A2P2R2W9_RHIMU</name>